<comment type="caution">
    <text evidence="2">The sequence shown here is derived from an EMBL/GenBank/DDBJ whole genome shotgun (WGS) entry which is preliminary data.</text>
</comment>
<evidence type="ECO:0000256" key="1">
    <source>
        <dbReference type="SAM" id="SignalP"/>
    </source>
</evidence>
<evidence type="ECO:0000313" key="3">
    <source>
        <dbReference type="Proteomes" id="UP000729913"/>
    </source>
</evidence>
<feature type="chain" id="PRO_5035235271" evidence="1">
    <location>
        <begin position="21"/>
        <end position="97"/>
    </location>
</feature>
<evidence type="ECO:0000313" key="2">
    <source>
        <dbReference type="EMBL" id="KAG8040247.1"/>
    </source>
</evidence>
<dbReference type="EMBL" id="JAAOIC020000023">
    <property type="protein sequence ID" value="KAG8040247.1"/>
    <property type="molecule type" value="Genomic_DNA"/>
</dbReference>
<proteinExistence type="predicted"/>
<reference evidence="2" key="1">
    <citation type="submission" date="2020-03" db="EMBL/GenBank/DDBJ databases">
        <authorList>
            <person name="Chebbi M.A."/>
            <person name="Drezen J.M."/>
        </authorList>
    </citation>
    <scope>NUCLEOTIDE SEQUENCE</scope>
    <source>
        <tissue evidence="2">Whole body</tissue>
    </source>
</reference>
<reference evidence="2" key="2">
    <citation type="submission" date="2021-04" db="EMBL/GenBank/DDBJ databases">
        <title>Genome-wide patterns of bracovirus chromosomal integration into multiple host tissues during parasitism.</title>
        <authorList>
            <person name="Chebbi M.A.C."/>
        </authorList>
    </citation>
    <scope>NUCLEOTIDE SEQUENCE</scope>
    <source>
        <tissue evidence="2">Whole body</tissue>
    </source>
</reference>
<sequence length="97" mass="10998">MTSIYLVMFFVLMSPCTVLRSLLPEPGKHRVFVQRLLDRQSFSVPEVIVDHSGPYRGLMPIFSWLPEAFRPPGILVALEWGLPVTRLPWVPSGPNLP</sequence>
<gene>
    <name evidence="2" type="ORF">G9C98_000817</name>
</gene>
<accession>A0A8J5USV2</accession>
<feature type="signal peptide" evidence="1">
    <location>
        <begin position="1"/>
        <end position="20"/>
    </location>
</feature>
<organism evidence="2 3">
    <name type="scientific">Cotesia typhae</name>
    <dbReference type="NCBI Taxonomy" id="2053667"/>
    <lineage>
        <taxon>Eukaryota</taxon>
        <taxon>Metazoa</taxon>
        <taxon>Ecdysozoa</taxon>
        <taxon>Arthropoda</taxon>
        <taxon>Hexapoda</taxon>
        <taxon>Insecta</taxon>
        <taxon>Pterygota</taxon>
        <taxon>Neoptera</taxon>
        <taxon>Endopterygota</taxon>
        <taxon>Hymenoptera</taxon>
        <taxon>Apocrita</taxon>
        <taxon>Ichneumonoidea</taxon>
        <taxon>Braconidae</taxon>
        <taxon>Microgastrinae</taxon>
        <taxon>Cotesia</taxon>
    </lineage>
</organism>
<dbReference type="AlphaFoldDB" id="A0A8J5USV2"/>
<keyword evidence="1" id="KW-0732">Signal</keyword>
<name>A0A8J5USV2_9HYME</name>
<keyword evidence="3" id="KW-1185">Reference proteome</keyword>
<protein>
    <submittedName>
        <fullName evidence="2">Uncharacterized protein</fullName>
    </submittedName>
</protein>
<dbReference type="Proteomes" id="UP000729913">
    <property type="component" value="Unassembled WGS sequence"/>
</dbReference>